<dbReference type="InterPro" id="IPR023827">
    <property type="entry name" value="Peptidase_S8_Asp-AS"/>
</dbReference>
<feature type="signal peptide" evidence="8">
    <location>
        <begin position="1"/>
        <end position="24"/>
    </location>
</feature>
<evidence type="ECO:0000256" key="8">
    <source>
        <dbReference type="SAM" id="SignalP"/>
    </source>
</evidence>
<dbReference type="AlphaFoldDB" id="K9AIT6"/>
<dbReference type="InterPro" id="IPR036852">
    <property type="entry name" value="Peptidase_S8/S53_dom_sf"/>
</dbReference>
<evidence type="ECO:0000256" key="2">
    <source>
        <dbReference type="ARBA" id="ARBA00022670"/>
    </source>
</evidence>
<dbReference type="Gene3D" id="3.40.50.200">
    <property type="entry name" value="Peptidase S8/S53 domain"/>
    <property type="match status" value="1"/>
</dbReference>
<gene>
    <name evidence="11" type="ORF">C273_10292</name>
</gene>
<dbReference type="PRINTS" id="PR00723">
    <property type="entry name" value="SUBTILISIN"/>
</dbReference>
<evidence type="ECO:0000259" key="9">
    <source>
        <dbReference type="Pfam" id="PF00082"/>
    </source>
</evidence>
<dbReference type="PROSITE" id="PS00136">
    <property type="entry name" value="SUBTILASE_ASP"/>
    <property type="match status" value="1"/>
</dbReference>
<evidence type="ECO:0000256" key="1">
    <source>
        <dbReference type="ARBA" id="ARBA00011073"/>
    </source>
</evidence>
<feature type="domain" description="Peptidase S8/S53" evidence="9">
    <location>
        <begin position="139"/>
        <end position="378"/>
    </location>
</feature>
<dbReference type="EMBL" id="AMSQ01000022">
    <property type="protein sequence ID" value="EKU45981.1"/>
    <property type="molecule type" value="Genomic_DNA"/>
</dbReference>
<comment type="caution">
    <text evidence="11">The sequence shown here is derived from an EMBL/GenBank/DDBJ whole genome shotgun (WGS) entry which is preliminary data.</text>
</comment>
<feature type="active site" description="Charge relay system" evidence="6">
    <location>
        <position position="148"/>
    </location>
</feature>
<keyword evidence="12" id="KW-1185">Reference proteome</keyword>
<dbReference type="CDD" id="cd07477">
    <property type="entry name" value="Peptidases_S8_Subtilisin_subset"/>
    <property type="match status" value="1"/>
</dbReference>
<dbReference type="Pfam" id="PF00082">
    <property type="entry name" value="Peptidase_S8"/>
    <property type="match status" value="1"/>
</dbReference>
<dbReference type="InterPro" id="IPR022398">
    <property type="entry name" value="Peptidase_S8_His-AS"/>
</dbReference>
<accession>K9AIT6</accession>
<keyword evidence="8" id="KW-0732">Signal</keyword>
<dbReference type="InterPro" id="IPR050131">
    <property type="entry name" value="Peptidase_S8_subtilisin-like"/>
</dbReference>
<dbReference type="Proteomes" id="UP000009885">
    <property type="component" value="Unassembled WGS sequence"/>
</dbReference>
<comment type="similarity">
    <text evidence="1 6 7">Belongs to the peptidase S8 family.</text>
</comment>
<evidence type="ECO:0000256" key="7">
    <source>
        <dbReference type="RuleBase" id="RU003355"/>
    </source>
</evidence>
<evidence type="ECO:0000313" key="12">
    <source>
        <dbReference type="Proteomes" id="UP000009885"/>
    </source>
</evidence>
<keyword evidence="2 6" id="KW-0645">Protease</keyword>
<evidence type="ECO:0000256" key="6">
    <source>
        <dbReference type="PROSITE-ProRule" id="PRU01240"/>
    </source>
</evidence>
<name>K9AIT6_9STAP</name>
<evidence type="ECO:0000256" key="5">
    <source>
        <dbReference type="ARBA" id="ARBA00022825"/>
    </source>
</evidence>
<dbReference type="GO" id="GO:0006508">
    <property type="term" value="P:proteolysis"/>
    <property type="evidence" value="ECO:0007669"/>
    <property type="project" value="UniProtKB-KW"/>
</dbReference>
<dbReference type="GO" id="GO:0004252">
    <property type="term" value="F:serine-type endopeptidase activity"/>
    <property type="evidence" value="ECO:0007669"/>
    <property type="project" value="UniProtKB-UniRule"/>
</dbReference>
<dbReference type="GO" id="GO:0046872">
    <property type="term" value="F:metal ion binding"/>
    <property type="evidence" value="ECO:0007669"/>
    <property type="project" value="UniProtKB-KW"/>
</dbReference>
<feature type="active site" description="Charge relay system" evidence="6">
    <location>
        <position position="182"/>
    </location>
</feature>
<dbReference type="OrthoDB" id="9798386at2"/>
<dbReference type="InterPro" id="IPR037045">
    <property type="entry name" value="S8pro/Inhibitor_I9_sf"/>
</dbReference>
<dbReference type="PROSITE" id="PS51892">
    <property type="entry name" value="SUBTILASE"/>
    <property type="match status" value="1"/>
</dbReference>
<dbReference type="InterPro" id="IPR000209">
    <property type="entry name" value="Peptidase_S8/S53_dom"/>
</dbReference>
<dbReference type="InterPro" id="IPR034202">
    <property type="entry name" value="Subtilisin_Carlsberg-like"/>
</dbReference>
<dbReference type="PANTHER" id="PTHR43806:SF11">
    <property type="entry name" value="CEREVISIN-RELATED"/>
    <property type="match status" value="1"/>
</dbReference>
<dbReference type="PATRIC" id="fig|1229783.3.peg.2051"/>
<dbReference type="PANTHER" id="PTHR43806">
    <property type="entry name" value="PEPTIDASE S8"/>
    <property type="match status" value="1"/>
</dbReference>
<reference evidence="11 12" key="1">
    <citation type="journal article" date="2013" name="Genome Announc.">
        <title>Genome Sequence of Staphylococcus massiliensis Strain S46, Isolated from the Surface of Healthy Human Skin.</title>
        <authorList>
            <person name="Srivastav R."/>
            <person name="Singh A."/>
            <person name="Jangir P.K."/>
            <person name="Kumari C."/>
            <person name="Muduli S."/>
            <person name="Sharma R."/>
        </authorList>
    </citation>
    <scope>NUCLEOTIDE SEQUENCE [LARGE SCALE GENOMIC DNA]</scope>
    <source>
        <strain evidence="11 12">S46</strain>
    </source>
</reference>
<protein>
    <submittedName>
        <fullName evidence="11">Extracellular alkaline serine protease</fullName>
    </submittedName>
</protein>
<feature type="active site" description="Charge relay system" evidence="6">
    <location>
        <position position="340"/>
    </location>
</feature>
<evidence type="ECO:0000256" key="4">
    <source>
        <dbReference type="ARBA" id="ARBA00022801"/>
    </source>
</evidence>
<evidence type="ECO:0000256" key="3">
    <source>
        <dbReference type="ARBA" id="ARBA00022723"/>
    </source>
</evidence>
<dbReference type="SUPFAM" id="SSF52743">
    <property type="entry name" value="Subtilisin-like"/>
    <property type="match status" value="1"/>
</dbReference>
<dbReference type="eggNOG" id="COG1404">
    <property type="taxonomic scope" value="Bacteria"/>
</dbReference>
<dbReference type="PROSITE" id="PS00137">
    <property type="entry name" value="SUBTILASE_HIS"/>
    <property type="match status" value="1"/>
</dbReference>
<dbReference type="RefSeq" id="WP_009384700.1">
    <property type="nucleotide sequence ID" value="NZ_AMSQ01000022.1"/>
</dbReference>
<evidence type="ECO:0000313" key="11">
    <source>
        <dbReference type="EMBL" id="EKU45981.1"/>
    </source>
</evidence>
<feature type="domain" description="Inhibitor I9" evidence="10">
    <location>
        <begin position="54"/>
        <end position="102"/>
    </location>
</feature>
<dbReference type="InterPro" id="IPR023828">
    <property type="entry name" value="Peptidase_S8_Ser-AS"/>
</dbReference>
<sequence>MKKVLFATVAMFVTLLLVSTSAFAKSNDNSKNDKKASDETYIVKFDGPAGNGLLKANGLSKEDIKHKFDYDNVYQLKLSDKKAKQLKKHPHVEFVEKNKTAKVDPMKGKSSGSGMSAQRIPYGLQNIHAPQVHNQGVTGKGVDVAVVDSGVDASHEDLNVVNSFSAFNGGANGDPSYDGVGHGTHVAGTIAAKDNGYGVVGVAPDANIHSAKVLDSQGYGDYVTIGRGIEWAVQNNVDVINLSLYVGQDSQFIRDVTRYANNNGIAVIAASGNYGNPQGTGDNIKLPGRYEQVMSVAASDRNNYRAPFSCTGPANEITAPGVDTLSTTPNNTYGAMSGTSMASPHIAGVAALIEQKYPNETTYQHRARMNKTAEPLGNPWWYGNGLVQADRAVS</sequence>
<dbReference type="InterPro" id="IPR010259">
    <property type="entry name" value="S8pro/Inhibitor_I9"/>
</dbReference>
<dbReference type="Pfam" id="PF05922">
    <property type="entry name" value="Inhibitor_I9"/>
    <property type="match status" value="1"/>
</dbReference>
<feature type="chain" id="PRO_5003923673" evidence="8">
    <location>
        <begin position="25"/>
        <end position="394"/>
    </location>
</feature>
<dbReference type="SUPFAM" id="SSF54897">
    <property type="entry name" value="Protease propeptides/inhibitors"/>
    <property type="match status" value="1"/>
</dbReference>
<keyword evidence="4 6" id="KW-0378">Hydrolase</keyword>
<dbReference type="STRING" id="1229783.C273_10292"/>
<organism evidence="11 12">
    <name type="scientific">Staphylococcus massiliensis S46</name>
    <dbReference type="NCBI Taxonomy" id="1229783"/>
    <lineage>
        <taxon>Bacteria</taxon>
        <taxon>Bacillati</taxon>
        <taxon>Bacillota</taxon>
        <taxon>Bacilli</taxon>
        <taxon>Bacillales</taxon>
        <taxon>Staphylococcaceae</taxon>
        <taxon>Staphylococcus</taxon>
    </lineage>
</organism>
<keyword evidence="5 6" id="KW-0720">Serine protease</keyword>
<dbReference type="Gene3D" id="3.30.70.80">
    <property type="entry name" value="Peptidase S8 propeptide/proteinase inhibitor I9"/>
    <property type="match status" value="1"/>
</dbReference>
<dbReference type="InterPro" id="IPR015500">
    <property type="entry name" value="Peptidase_S8_subtilisin-rel"/>
</dbReference>
<proteinExistence type="inferred from homology"/>
<keyword evidence="3" id="KW-0479">Metal-binding</keyword>
<dbReference type="PROSITE" id="PS00138">
    <property type="entry name" value="SUBTILASE_SER"/>
    <property type="match status" value="1"/>
</dbReference>
<evidence type="ECO:0000259" key="10">
    <source>
        <dbReference type="Pfam" id="PF05922"/>
    </source>
</evidence>